<keyword evidence="2 6" id="KW-0489">Methyltransferase</keyword>
<dbReference type="PIRSF" id="PIRSF003085">
    <property type="entry name" value="CMAS"/>
    <property type="match status" value="1"/>
</dbReference>
<dbReference type="Gene3D" id="3.40.50.150">
    <property type="entry name" value="Vaccinia Virus protein VP39"/>
    <property type="match status" value="1"/>
</dbReference>
<dbReference type="InterPro" id="IPR050723">
    <property type="entry name" value="CFA/CMAS"/>
</dbReference>
<protein>
    <submittedName>
        <fullName evidence="6">Class I SAM-dependent methyltransferase</fullName>
        <ecNumber evidence="6">2.1.1.-</ecNumber>
    </submittedName>
</protein>
<accession>A0ABZ2V1B6</accession>
<dbReference type="SUPFAM" id="SSF53335">
    <property type="entry name" value="S-adenosyl-L-methionine-dependent methyltransferases"/>
    <property type="match status" value="1"/>
</dbReference>
<gene>
    <name evidence="6" type="ORF">AABB29_13200</name>
</gene>
<dbReference type="CDD" id="cd02440">
    <property type="entry name" value="AdoMet_MTases"/>
    <property type="match status" value="1"/>
</dbReference>
<organism evidence="6 7">
    <name type="scientific">Yoonia phaeophyticola</name>
    <dbReference type="NCBI Taxonomy" id="3137369"/>
    <lineage>
        <taxon>Bacteria</taxon>
        <taxon>Pseudomonadati</taxon>
        <taxon>Pseudomonadota</taxon>
        <taxon>Alphaproteobacteria</taxon>
        <taxon>Rhodobacterales</taxon>
        <taxon>Paracoccaceae</taxon>
        <taxon>Yoonia</taxon>
    </lineage>
</organism>
<dbReference type="GO" id="GO:0008168">
    <property type="term" value="F:methyltransferase activity"/>
    <property type="evidence" value="ECO:0007669"/>
    <property type="project" value="UniProtKB-KW"/>
</dbReference>
<dbReference type="Proteomes" id="UP001440612">
    <property type="component" value="Chromosome"/>
</dbReference>
<keyword evidence="3 6" id="KW-0808">Transferase</keyword>
<keyword evidence="5" id="KW-0443">Lipid metabolism</keyword>
<keyword evidence="7" id="KW-1185">Reference proteome</keyword>
<evidence type="ECO:0000256" key="2">
    <source>
        <dbReference type="ARBA" id="ARBA00022603"/>
    </source>
</evidence>
<dbReference type="InterPro" id="IPR029063">
    <property type="entry name" value="SAM-dependent_MTases_sf"/>
</dbReference>
<dbReference type="EC" id="2.1.1.-" evidence="6"/>
<reference evidence="7" key="1">
    <citation type="submission" date="2024-04" db="EMBL/GenBank/DDBJ databases">
        <title>Phylogenomic analyses of a clade within the roseobacter group suggest taxonomic reassignments of species of the genera Aestuariivita, Citreicella, Loktanella, Nautella, Pelagibaca, Ruegeria, Thalassobius, Thiobacimonas and Tropicibacter, and the proposal o.</title>
        <authorList>
            <person name="Jeon C.O."/>
        </authorList>
    </citation>
    <scope>NUCLEOTIDE SEQUENCE [LARGE SCALE GENOMIC DNA]</scope>
    <source>
        <strain evidence="7">BS5-3</strain>
    </source>
</reference>
<dbReference type="PANTHER" id="PTHR43667">
    <property type="entry name" value="CYCLOPROPANE-FATTY-ACYL-PHOSPHOLIPID SYNTHASE"/>
    <property type="match status" value="1"/>
</dbReference>
<evidence type="ECO:0000313" key="6">
    <source>
        <dbReference type="EMBL" id="WZC47843.1"/>
    </source>
</evidence>
<evidence type="ECO:0000256" key="5">
    <source>
        <dbReference type="ARBA" id="ARBA00023098"/>
    </source>
</evidence>
<keyword evidence="4" id="KW-0949">S-adenosyl-L-methionine</keyword>
<evidence type="ECO:0000256" key="1">
    <source>
        <dbReference type="ARBA" id="ARBA00010815"/>
    </source>
</evidence>
<dbReference type="RefSeq" id="WP_341365963.1">
    <property type="nucleotide sequence ID" value="NZ_CP150951.2"/>
</dbReference>
<comment type="similarity">
    <text evidence="1">Belongs to the CFA/CMAS family.</text>
</comment>
<name>A0ABZ2V1B6_9RHOB</name>
<dbReference type="GO" id="GO:0032259">
    <property type="term" value="P:methylation"/>
    <property type="evidence" value="ECO:0007669"/>
    <property type="project" value="UniProtKB-KW"/>
</dbReference>
<evidence type="ECO:0000313" key="7">
    <source>
        <dbReference type="Proteomes" id="UP001440612"/>
    </source>
</evidence>
<dbReference type="InterPro" id="IPR003333">
    <property type="entry name" value="CMAS"/>
</dbReference>
<dbReference type="EMBL" id="CP150951">
    <property type="protein sequence ID" value="WZC47843.1"/>
    <property type="molecule type" value="Genomic_DNA"/>
</dbReference>
<dbReference type="PANTHER" id="PTHR43667:SF2">
    <property type="entry name" value="FATTY ACID C-METHYL TRANSFERASE"/>
    <property type="match status" value="1"/>
</dbReference>
<proteinExistence type="inferred from homology"/>
<sequence>MILTSTDGQAGLPRYFAQVFDQIKDLKKGQIDIFLPDGRHFRAKGPAPGHIAEVHVHNDDLFARTIRDGDVGFAEAYMDGWWSTPDLMGVMYLIHDDADHIYDGFPAQRLVRLYERFRFWMQRNSKTQARKNISYHYDLGNKFYGLWLDDTMTYSSAIFETGQESTEAAQAAKYASMIDQMGAKRGDHVLEIGCGWGGFAEYAAKERGIKVTGLTISQQQHDYAIARMAKAGLSDMVDIKMQDYRDETGTYDGIASIEMFEAVGEKYWPTYFETVRNCLKPGKNATLQIITVKEDRWHTYRRGVDFIQKYIFPGGMLPSPNVLRQEVEKAGLNVSRSIEFAESYALTLRRWYETFNEKWDQVAPLGFDERFKRMWDFYLTSCAATFDSRNCDVTQITVTRTA</sequence>
<evidence type="ECO:0000256" key="3">
    <source>
        <dbReference type="ARBA" id="ARBA00022679"/>
    </source>
</evidence>
<dbReference type="Pfam" id="PF02353">
    <property type="entry name" value="CMAS"/>
    <property type="match status" value="1"/>
</dbReference>
<evidence type="ECO:0000256" key="4">
    <source>
        <dbReference type="ARBA" id="ARBA00022691"/>
    </source>
</evidence>